<evidence type="ECO:0000256" key="2">
    <source>
        <dbReference type="ARBA" id="ARBA00007079"/>
    </source>
</evidence>
<name>A0ABD3PCY1_9STRA</name>
<dbReference type="PANTHER" id="PTHR31086">
    <property type="entry name" value="ALUMINUM-ACTIVATED MALATE TRANSPORTER 10"/>
    <property type="match status" value="1"/>
</dbReference>
<comment type="similarity">
    <text evidence="2">Belongs to the aromatic acid exporter (TC 2.A.85) family.</text>
</comment>
<feature type="transmembrane region" description="Helical" evidence="9">
    <location>
        <begin position="176"/>
        <end position="197"/>
    </location>
</feature>
<keyword evidence="6" id="KW-0406">Ion transport</keyword>
<protein>
    <submittedName>
        <fullName evidence="10">Uncharacterized protein</fullName>
    </submittedName>
</protein>
<keyword evidence="7 9" id="KW-0472">Membrane</keyword>
<evidence type="ECO:0000256" key="7">
    <source>
        <dbReference type="ARBA" id="ARBA00023136"/>
    </source>
</evidence>
<keyword evidence="5 9" id="KW-1133">Transmembrane helix</keyword>
<feature type="transmembrane region" description="Helical" evidence="9">
    <location>
        <begin position="91"/>
        <end position="113"/>
    </location>
</feature>
<reference evidence="10 11" key="1">
    <citation type="journal article" date="2020" name="G3 (Bethesda)">
        <title>Improved Reference Genome for Cyclotella cryptica CCMP332, a Model for Cell Wall Morphogenesis, Salinity Adaptation, and Lipid Production in Diatoms (Bacillariophyta).</title>
        <authorList>
            <person name="Roberts W.R."/>
            <person name="Downey K.M."/>
            <person name="Ruck E.C."/>
            <person name="Traller J.C."/>
            <person name="Alverson A.J."/>
        </authorList>
    </citation>
    <scope>NUCLEOTIDE SEQUENCE [LARGE SCALE GENOMIC DNA]</scope>
    <source>
        <strain evidence="10 11">CCMP332</strain>
    </source>
</reference>
<evidence type="ECO:0000256" key="9">
    <source>
        <dbReference type="SAM" id="Phobius"/>
    </source>
</evidence>
<evidence type="ECO:0000313" key="11">
    <source>
        <dbReference type="Proteomes" id="UP001516023"/>
    </source>
</evidence>
<keyword evidence="8" id="KW-0407">Ion channel</keyword>
<keyword evidence="4 9" id="KW-0812">Transmembrane</keyword>
<dbReference type="AlphaFoldDB" id="A0ABD3PCY1"/>
<accession>A0ABD3PCY1</accession>
<feature type="transmembrane region" description="Helical" evidence="9">
    <location>
        <begin position="120"/>
        <end position="142"/>
    </location>
</feature>
<evidence type="ECO:0000256" key="6">
    <source>
        <dbReference type="ARBA" id="ARBA00023065"/>
    </source>
</evidence>
<evidence type="ECO:0000256" key="1">
    <source>
        <dbReference type="ARBA" id="ARBA00004141"/>
    </source>
</evidence>
<dbReference type="Pfam" id="PF11744">
    <property type="entry name" value="ALMT"/>
    <property type="match status" value="1"/>
</dbReference>
<comment type="caution">
    <text evidence="10">The sequence shown here is derived from an EMBL/GenBank/DDBJ whole genome shotgun (WGS) entry which is preliminary data.</text>
</comment>
<comment type="subcellular location">
    <subcellularLocation>
        <location evidence="1">Membrane</location>
        <topology evidence="1">Multi-pass membrane protein</topology>
    </subcellularLocation>
</comment>
<feature type="transmembrane region" description="Helical" evidence="9">
    <location>
        <begin position="209"/>
        <end position="230"/>
    </location>
</feature>
<evidence type="ECO:0000256" key="3">
    <source>
        <dbReference type="ARBA" id="ARBA00022448"/>
    </source>
</evidence>
<keyword evidence="11" id="KW-1185">Reference proteome</keyword>
<sequence>MAYPTDEAETTTLLESPEKYDELPFKFTGVTVGRANRNNAWSIFRMPKLIKDRQRKHDAIYFGIRMAVCLTVASLFVLAQLPTAKNKFPEGMWVLITVLFVCWFPQMDAASVLEKSFQRLVGTFIGATAALACGFLSLRVVSAHGFRAQAICLACCIAVFTFIVCSYAVHTKVIETMNYGTVLCLLTFIICLMPFYGLESGGQGWKESMYRVINVIIGCVLGVGLSMSVFPRTTVYIIQHKVEKQIELAGKASRAVLLVAAEIFSEAAYVPSSSFQRHSSYQRLPSYRRHWRNTDPELNQDDVILAKYEASMKEYREVRGHFGNLKYDPFNIGRPNNLLRSFKTEVDHILSRAMRIQTTIILIDGIIRSDPKHKFSEENLNLLVQLGNSIRTMLTVPLDITASDAASEQLCTDLVTLRTMIVDLSAVVSKSRDVQIHRSVDSDPSFSSYSIYSDSTSEDELDDDRGGVHAPKHVAGSHVCSLLFLQLAEHLALRSLRLYQSYKQCEGVCLAAEDLRKSIREHSHSNNT</sequence>
<dbReference type="Proteomes" id="UP001516023">
    <property type="component" value="Unassembled WGS sequence"/>
</dbReference>
<dbReference type="InterPro" id="IPR020966">
    <property type="entry name" value="ALMT"/>
</dbReference>
<gene>
    <name evidence="10" type="ORF">HJC23_004757</name>
</gene>
<feature type="transmembrane region" description="Helical" evidence="9">
    <location>
        <begin position="148"/>
        <end position="169"/>
    </location>
</feature>
<dbReference type="GO" id="GO:0016020">
    <property type="term" value="C:membrane"/>
    <property type="evidence" value="ECO:0007669"/>
    <property type="project" value="UniProtKB-SubCell"/>
</dbReference>
<keyword evidence="3" id="KW-0813">Transport</keyword>
<evidence type="ECO:0000256" key="8">
    <source>
        <dbReference type="ARBA" id="ARBA00023303"/>
    </source>
</evidence>
<organism evidence="10 11">
    <name type="scientific">Cyclotella cryptica</name>
    <dbReference type="NCBI Taxonomy" id="29204"/>
    <lineage>
        <taxon>Eukaryota</taxon>
        <taxon>Sar</taxon>
        <taxon>Stramenopiles</taxon>
        <taxon>Ochrophyta</taxon>
        <taxon>Bacillariophyta</taxon>
        <taxon>Coscinodiscophyceae</taxon>
        <taxon>Thalassiosirophycidae</taxon>
        <taxon>Stephanodiscales</taxon>
        <taxon>Stephanodiscaceae</taxon>
        <taxon>Cyclotella</taxon>
    </lineage>
</organism>
<dbReference type="GO" id="GO:0034220">
    <property type="term" value="P:monoatomic ion transmembrane transport"/>
    <property type="evidence" value="ECO:0007669"/>
    <property type="project" value="UniProtKB-KW"/>
</dbReference>
<evidence type="ECO:0000256" key="5">
    <source>
        <dbReference type="ARBA" id="ARBA00022989"/>
    </source>
</evidence>
<evidence type="ECO:0000256" key="4">
    <source>
        <dbReference type="ARBA" id="ARBA00022692"/>
    </source>
</evidence>
<evidence type="ECO:0000313" key="10">
    <source>
        <dbReference type="EMBL" id="KAL3785609.1"/>
    </source>
</evidence>
<dbReference type="EMBL" id="JABMIG020000213">
    <property type="protein sequence ID" value="KAL3785609.1"/>
    <property type="molecule type" value="Genomic_DNA"/>
</dbReference>
<feature type="transmembrane region" description="Helical" evidence="9">
    <location>
        <begin position="59"/>
        <end position="79"/>
    </location>
</feature>
<proteinExistence type="inferred from homology"/>